<name>A0A927YQ30_9FIRM</name>
<dbReference type="EMBL" id="SVER01000008">
    <property type="protein sequence ID" value="MBE5919006.1"/>
    <property type="molecule type" value="Genomic_DNA"/>
</dbReference>
<dbReference type="PANTHER" id="PTHR48090">
    <property type="entry name" value="UNDECAPRENYL-PHOSPHATE 4-DEOXY-4-FORMAMIDO-L-ARABINOSE TRANSFERASE-RELATED"/>
    <property type="match status" value="1"/>
</dbReference>
<dbReference type="InterPro" id="IPR029044">
    <property type="entry name" value="Nucleotide-diphossugar_trans"/>
</dbReference>
<dbReference type="SUPFAM" id="SSF53448">
    <property type="entry name" value="Nucleotide-diphospho-sugar transferases"/>
    <property type="match status" value="1"/>
</dbReference>
<feature type="domain" description="Glycosyltransferase 2-like" evidence="2">
    <location>
        <begin position="7"/>
        <end position="165"/>
    </location>
</feature>
<protein>
    <submittedName>
        <fullName evidence="3">Glycosyltransferase family 2 protein</fullName>
    </submittedName>
</protein>
<evidence type="ECO:0000313" key="3">
    <source>
        <dbReference type="EMBL" id="MBE5919006.1"/>
    </source>
</evidence>
<gene>
    <name evidence="3" type="ORF">E7272_04095</name>
</gene>
<reference evidence="3" key="1">
    <citation type="submission" date="2019-04" db="EMBL/GenBank/DDBJ databases">
        <title>Evolution of Biomass-Degrading Anaerobic Consortia Revealed by Metagenomics.</title>
        <authorList>
            <person name="Peng X."/>
        </authorList>
    </citation>
    <scope>NUCLEOTIDE SEQUENCE</scope>
    <source>
        <strain evidence="3">SIG311</strain>
    </source>
</reference>
<keyword evidence="1" id="KW-0472">Membrane</keyword>
<dbReference type="Pfam" id="PF00535">
    <property type="entry name" value="Glycos_transf_2"/>
    <property type="match status" value="1"/>
</dbReference>
<dbReference type="Gene3D" id="3.90.550.10">
    <property type="entry name" value="Spore Coat Polysaccharide Biosynthesis Protein SpsA, Chain A"/>
    <property type="match status" value="1"/>
</dbReference>
<dbReference type="InterPro" id="IPR050256">
    <property type="entry name" value="Glycosyltransferase_2"/>
</dbReference>
<organism evidence="3 4">
    <name type="scientific">Pseudobutyrivibrio ruminis</name>
    <dbReference type="NCBI Taxonomy" id="46206"/>
    <lineage>
        <taxon>Bacteria</taxon>
        <taxon>Bacillati</taxon>
        <taxon>Bacillota</taxon>
        <taxon>Clostridia</taxon>
        <taxon>Lachnospirales</taxon>
        <taxon>Lachnospiraceae</taxon>
        <taxon>Pseudobutyrivibrio</taxon>
    </lineage>
</organism>
<proteinExistence type="predicted"/>
<keyword evidence="1" id="KW-0812">Transmembrane</keyword>
<evidence type="ECO:0000259" key="2">
    <source>
        <dbReference type="Pfam" id="PF00535"/>
    </source>
</evidence>
<dbReference type="PANTHER" id="PTHR48090:SF6">
    <property type="entry name" value="SLR5056 PROTEIN"/>
    <property type="match status" value="1"/>
</dbReference>
<comment type="caution">
    <text evidence="3">The sequence shown here is derived from an EMBL/GenBank/DDBJ whole genome shotgun (WGS) entry which is preliminary data.</text>
</comment>
<accession>A0A927YQ30</accession>
<sequence length="326" mass="36478">MKLIIQIPCYNEAETLEIALNDLPKHIDGIDEIEYLIINDGSKDNTVEVARKWGVNYVVNFRRNKGLAYGFMAGIDACLRNGADIIVNTDADNQYVADDIELLVRPILEGKSDIVIGERPIDATEHFSPLKKKLQHLGSWVVQKASNSDIPDAPSGFRAYSRDAAMRLNVTNDYTYTLETIVQAGRNKIAQTSVPIRTNGELRPSRLFNSMMGYVKKSMVTILRAYLMYQPLKTFSVLAIIPFIVGLGVIIRFLVFVAMGNSAGHIQSLILGCTLLIMGFISLMIALIGDLLAKNRKLLEDIEYHTRKMDYDGVKNNDGYKNNNNL</sequence>
<evidence type="ECO:0000256" key="1">
    <source>
        <dbReference type="SAM" id="Phobius"/>
    </source>
</evidence>
<dbReference type="CDD" id="cd04179">
    <property type="entry name" value="DPM_DPG-synthase_like"/>
    <property type="match status" value="1"/>
</dbReference>
<evidence type="ECO:0000313" key="4">
    <source>
        <dbReference type="Proteomes" id="UP000766246"/>
    </source>
</evidence>
<dbReference type="AlphaFoldDB" id="A0A927YQ30"/>
<dbReference type="InterPro" id="IPR001173">
    <property type="entry name" value="Glyco_trans_2-like"/>
</dbReference>
<feature type="transmembrane region" description="Helical" evidence="1">
    <location>
        <begin position="234"/>
        <end position="259"/>
    </location>
</feature>
<feature type="transmembrane region" description="Helical" evidence="1">
    <location>
        <begin position="265"/>
        <end position="288"/>
    </location>
</feature>
<dbReference type="Proteomes" id="UP000766246">
    <property type="component" value="Unassembled WGS sequence"/>
</dbReference>
<keyword evidence="1" id="KW-1133">Transmembrane helix</keyword>